<dbReference type="GO" id="GO:0003714">
    <property type="term" value="F:transcription corepressor activity"/>
    <property type="evidence" value="ECO:0007669"/>
    <property type="project" value="InterPro"/>
</dbReference>
<feature type="non-terminal residue" evidence="2">
    <location>
        <position position="1"/>
    </location>
</feature>
<dbReference type="OrthoDB" id="4159489at2759"/>
<keyword evidence="2" id="KW-0346">Stress response</keyword>
<feature type="non-terminal residue" evidence="2">
    <location>
        <position position="41"/>
    </location>
</feature>
<dbReference type="Gene3D" id="1.20.5.430">
    <property type="match status" value="1"/>
</dbReference>
<evidence type="ECO:0000313" key="2">
    <source>
        <dbReference type="EMBL" id="GCA64675.1"/>
    </source>
</evidence>
<evidence type="ECO:0000256" key="1">
    <source>
        <dbReference type="ARBA" id="ARBA00006349"/>
    </source>
</evidence>
<dbReference type="EMBL" id="BDIP01008125">
    <property type="protein sequence ID" value="GCA64675.1"/>
    <property type="molecule type" value="Genomic_DNA"/>
</dbReference>
<dbReference type="AlphaFoldDB" id="A0A391NU17"/>
<sequence length="41" mass="4706">PQFPDNPADLTVFVQQLLNQIQDRFTDMSDTILKRVDGLTD</sequence>
<name>A0A391NU17_9EUKA</name>
<dbReference type="InterPro" id="IPR009643">
    <property type="entry name" value="HS1-bd"/>
</dbReference>
<organism evidence="2 3">
    <name type="scientific">Kipferlia bialata</name>
    <dbReference type="NCBI Taxonomy" id="797122"/>
    <lineage>
        <taxon>Eukaryota</taxon>
        <taxon>Metamonada</taxon>
        <taxon>Carpediemonas-like organisms</taxon>
        <taxon>Kipferlia</taxon>
    </lineage>
</organism>
<reference evidence="2 3" key="1">
    <citation type="journal article" date="2018" name="PLoS ONE">
        <title>The draft genome of Kipferlia bialata reveals reductive genome evolution in fornicate parasites.</title>
        <authorList>
            <person name="Tanifuji G."/>
            <person name="Takabayashi S."/>
            <person name="Kume K."/>
            <person name="Takagi M."/>
            <person name="Nakayama T."/>
            <person name="Kamikawa R."/>
            <person name="Inagaki Y."/>
            <person name="Hashimoto T."/>
        </authorList>
    </citation>
    <scope>NUCLEOTIDE SEQUENCE [LARGE SCALE GENOMIC DNA]</scope>
    <source>
        <strain evidence="2">NY0173</strain>
    </source>
</reference>
<proteinExistence type="inferred from homology"/>
<accession>A0A391NU17</accession>
<dbReference type="Proteomes" id="UP000265618">
    <property type="component" value="Unassembled WGS sequence"/>
</dbReference>
<protein>
    <submittedName>
        <fullName evidence="2">Heat shock factor binding 1</fullName>
    </submittedName>
</protein>
<comment type="caution">
    <text evidence="2">The sequence shown here is derived from an EMBL/GenBank/DDBJ whole genome shotgun (WGS) entry which is preliminary data.</text>
</comment>
<keyword evidence="3" id="KW-1185">Reference proteome</keyword>
<gene>
    <name evidence="2" type="ORF">KIPB_015027</name>
</gene>
<comment type="similarity">
    <text evidence="1">Belongs to the HSBP1 family.</text>
</comment>
<evidence type="ECO:0000313" key="3">
    <source>
        <dbReference type="Proteomes" id="UP000265618"/>
    </source>
</evidence>
<dbReference type="Pfam" id="PF06825">
    <property type="entry name" value="HSBP1"/>
    <property type="match status" value="1"/>
</dbReference>